<feature type="region of interest" description="Disordered" evidence="1">
    <location>
        <begin position="27"/>
        <end position="92"/>
    </location>
</feature>
<protein>
    <recommendedName>
        <fullName evidence="2">DUF4236 domain-containing protein</fullName>
    </recommendedName>
</protein>
<name>A0A1G8RDA6_9BACI</name>
<dbReference type="RefSeq" id="WP_091588226.1">
    <property type="nucleotide sequence ID" value="NZ_FNDU01000026.1"/>
</dbReference>
<evidence type="ECO:0000313" key="3">
    <source>
        <dbReference type="EMBL" id="SDJ14899.1"/>
    </source>
</evidence>
<evidence type="ECO:0000259" key="2">
    <source>
        <dbReference type="Pfam" id="PF14020"/>
    </source>
</evidence>
<accession>A0A1G8RDA6</accession>
<gene>
    <name evidence="3" type="ORF">SAMN05216352_12629</name>
</gene>
<dbReference type="EMBL" id="FNDU01000026">
    <property type="protein sequence ID" value="SDJ14899.1"/>
    <property type="molecule type" value="Genomic_DNA"/>
</dbReference>
<dbReference type="InterPro" id="IPR025330">
    <property type="entry name" value="DUF4236"/>
</dbReference>
<feature type="compositionally biased region" description="Low complexity" evidence="1">
    <location>
        <begin position="27"/>
        <end position="54"/>
    </location>
</feature>
<dbReference type="Pfam" id="PF14020">
    <property type="entry name" value="DUF4236"/>
    <property type="match status" value="1"/>
</dbReference>
<proteinExistence type="predicted"/>
<organism evidence="3 4">
    <name type="scientific">Alteribacillus bidgolensis</name>
    <dbReference type="NCBI Taxonomy" id="930129"/>
    <lineage>
        <taxon>Bacteria</taxon>
        <taxon>Bacillati</taxon>
        <taxon>Bacillota</taxon>
        <taxon>Bacilli</taxon>
        <taxon>Bacillales</taxon>
        <taxon>Bacillaceae</taxon>
        <taxon>Alteribacillus</taxon>
    </lineage>
</organism>
<feature type="domain" description="DUF4236" evidence="2">
    <location>
        <begin position="3"/>
        <end position="55"/>
    </location>
</feature>
<dbReference type="OrthoDB" id="983149at2"/>
<sequence>MAFRFRKSVKVAPGVKLNVGKRGVSTTVGGKSVRVSSSSRRTSVGSSVPGTGVSYHKQVGSKNVRSKSNKNKHQGMTGQEEEHQQNQPEQQVKQYEDHLVMLTSLHEEVTDGIDWKEVSLSAAPFTPPEDGTHVKKLNKQIENFKPTFRDRFFNRSQSRIEKMKSQLPEAKEKDLELYKKWENDVDQAYKVLAGDREAWTKVIKTQNPFEDIAELGGSIKFSFEENRNIVIVNLHIDKSAVPAKEISLTKTGKLSQKNMPKGKHFQLYQEYVCSCALRIGREFFSLLPLDSVLLHVYGEAEETNGCILSVLIKKSDLEQLSFTQIDFLEVIKTFEHNLKFLKTKGFKTVEEVKEF</sequence>
<reference evidence="3 4" key="1">
    <citation type="submission" date="2016-10" db="EMBL/GenBank/DDBJ databases">
        <authorList>
            <person name="de Groot N.N."/>
        </authorList>
    </citation>
    <scope>NUCLEOTIDE SEQUENCE [LARGE SCALE GENOMIC DNA]</scope>
    <source>
        <strain evidence="4">P4B,CCM 7963,CECT 7998,DSM 25260,IBRC-M 10614,KCTC 13821</strain>
    </source>
</reference>
<feature type="compositionally biased region" description="Basic residues" evidence="1">
    <location>
        <begin position="64"/>
        <end position="73"/>
    </location>
</feature>
<dbReference type="AlphaFoldDB" id="A0A1G8RDA6"/>
<dbReference type="STRING" id="930129.SAMN05216352_12629"/>
<dbReference type="Proteomes" id="UP000199017">
    <property type="component" value="Unassembled WGS sequence"/>
</dbReference>
<evidence type="ECO:0000256" key="1">
    <source>
        <dbReference type="SAM" id="MobiDB-lite"/>
    </source>
</evidence>
<evidence type="ECO:0000313" key="4">
    <source>
        <dbReference type="Proteomes" id="UP000199017"/>
    </source>
</evidence>
<keyword evidence="4" id="KW-1185">Reference proteome</keyword>